<dbReference type="Proteomes" id="UP000321224">
    <property type="component" value="Unassembled WGS sequence"/>
</dbReference>
<name>A0A511HMN4_9BACT</name>
<reference evidence="2 5" key="2">
    <citation type="submission" date="2019-07" db="EMBL/GenBank/DDBJ databases">
        <title>Whole genome shotgun sequence of Myxococcus virescens NBRC 100334.</title>
        <authorList>
            <person name="Hosoyama A."/>
            <person name="Uohara A."/>
            <person name="Ohji S."/>
            <person name="Ichikawa N."/>
        </authorList>
    </citation>
    <scope>NUCLEOTIDE SEQUENCE [LARGE SCALE GENOMIC DNA]</scope>
    <source>
        <strain evidence="2 5">NBRC 100334</strain>
    </source>
</reference>
<dbReference type="EMBL" id="BJVY01000051">
    <property type="protein sequence ID" value="GEL74625.1"/>
    <property type="molecule type" value="Genomic_DNA"/>
</dbReference>
<sequence>MDGIRMVLVGPNEGKDITLGGFTFKGGALVLPARSSGPAQRLLSRYYSAYPEGSVEGRKAKDAYEWARWGGASAALPGVGTTQPEADGQVRELRHALDEGMSELERVKAELRTAQAQLRDATVVTPAPTSPPAPVPAPAEESPVPKGRAKAKAE</sequence>
<evidence type="ECO:0000313" key="2">
    <source>
        <dbReference type="EMBL" id="GEL74625.1"/>
    </source>
</evidence>
<organism evidence="2 5">
    <name type="scientific">Myxococcus virescens</name>
    <dbReference type="NCBI Taxonomy" id="83456"/>
    <lineage>
        <taxon>Bacteria</taxon>
        <taxon>Pseudomonadati</taxon>
        <taxon>Myxococcota</taxon>
        <taxon>Myxococcia</taxon>
        <taxon>Myxococcales</taxon>
        <taxon>Cystobacterineae</taxon>
        <taxon>Myxococcaceae</taxon>
        <taxon>Myxococcus</taxon>
    </lineage>
</organism>
<reference evidence="3 4" key="1">
    <citation type="submission" date="2016-10" db="EMBL/GenBank/DDBJ databases">
        <authorList>
            <person name="Varghese N."/>
            <person name="Submissions S."/>
        </authorList>
    </citation>
    <scope>NUCLEOTIDE SEQUENCE [LARGE SCALE GENOMIC DNA]</scope>
    <source>
        <strain evidence="3 4">DSM 2260</strain>
    </source>
</reference>
<evidence type="ECO:0000313" key="3">
    <source>
        <dbReference type="EMBL" id="SDE54598.1"/>
    </source>
</evidence>
<protein>
    <submittedName>
        <fullName evidence="2">Uncharacterized protein</fullName>
    </submittedName>
</protein>
<evidence type="ECO:0000313" key="4">
    <source>
        <dbReference type="Proteomes" id="UP000198717"/>
    </source>
</evidence>
<dbReference type="AlphaFoldDB" id="A0A511HMN4"/>
<keyword evidence="4" id="KW-1185">Reference proteome</keyword>
<feature type="region of interest" description="Disordered" evidence="1">
    <location>
        <begin position="118"/>
        <end position="154"/>
    </location>
</feature>
<evidence type="ECO:0000256" key="1">
    <source>
        <dbReference type="SAM" id="MobiDB-lite"/>
    </source>
</evidence>
<evidence type="ECO:0000313" key="5">
    <source>
        <dbReference type="Proteomes" id="UP000321224"/>
    </source>
</evidence>
<comment type="caution">
    <text evidence="2">The sequence shown here is derived from an EMBL/GenBank/DDBJ whole genome shotgun (WGS) entry which is preliminary data.</text>
</comment>
<dbReference type="RefSeq" id="WP_090491667.1">
    <property type="nucleotide sequence ID" value="NZ_BJVY01000051.1"/>
</dbReference>
<dbReference type="EMBL" id="FNAJ01000008">
    <property type="protein sequence ID" value="SDE54598.1"/>
    <property type="molecule type" value="Genomic_DNA"/>
</dbReference>
<gene>
    <name evidence="2" type="ORF">MVI01_64090</name>
    <name evidence="3" type="ORF">SAMN04488504_108154</name>
</gene>
<proteinExistence type="predicted"/>
<accession>A0A511HMN4</accession>
<feature type="compositionally biased region" description="Pro residues" evidence="1">
    <location>
        <begin position="128"/>
        <end position="137"/>
    </location>
</feature>
<dbReference type="Proteomes" id="UP000198717">
    <property type="component" value="Unassembled WGS sequence"/>
</dbReference>